<evidence type="ECO:0000256" key="2">
    <source>
        <dbReference type="ARBA" id="ARBA00004752"/>
    </source>
</evidence>
<comment type="catalytic activity">
    <reaction evidence="7">
        <text>UDP-N-acetyl-alpha-D-muramoyl-L-alanine + D-glutamate + ATP = UDP-N-acetyl-alpha-D-muramoyl-L-alanyl-D-glutamate + ADP + phosphate + H(+)</text>
        <dbReference type="Rhea" id="RHEA:16429"/>
        <dbReference type="ChEBI" id="CHEBI:15378"/>
        <dbReference type="ChEBI" id="CHEBI:29986"/>
        <dbReference type="ChEBI" id="CHEBI:30616"/>
        <dbReference type="ChEBI" id="CHEBI:43474"/>
        <dbReference type="ChEBI" id="CHEBI:83898"/>
        <dbReference type="ChEBI" id="CHEBI:83900"/>
        <dbReference type="ChEBI" id="CHEBI:456216"/>
        <dbReference type="EC" id="6.3.2.9"/>
    </reaction>
</comment>
<feature type="domain" description="Mur ligase central" evidence="10">
    <location>
        <begin position="99"/>
        <end position="209"/>
    </location>
</feature>
<dbReference type="InterPro" id="IPR005762">
    <property type="entry name" value="MurD"/>
</dbReference>
<accession>A0A0N9IAL1</accession>
<keyword evidence="6 7" id="KW-0067">ATP-binding</keyword>
<evidence type="ECO:0000256" key="7">
    <source>
        <dbReference type="HAMAP-Rule" id="MF_00639"/>
    </source>
</evidence>
<evidence type="ECO:0000256" key="3">
    <source>
        <dbReference type="ARBA" id="ARBA00022490"/>
    </source>
</evidence>
<dbReference type="Gene3D" id="3.40.1190.10">
    <property type="entry name" value="Mur-like, catalytic domain"/>
    <property type="match status" value="2"/>
</dbReference>
<dbReference type="Pfam" id="PF08245">
    <property type="entry name" value="Mur_ligase_M"/>
    <property type="match status" value="1"/>
</dbReference>
<feature type="compositionally biased region" description="Pro residues" evidence="8">
    <location>
        <begin position="286"/>
        <end position="299"/>
    </location>
</feature>
<keyword evidence="7" id="KW-0573">Peptidoglycan synthesis</keyword>
<dbReference type="Pfam" id="PF21799">
    <property type="entry name" value="MurD-like_N"/>
    <property type="match status" value="1"/>
</dbReference>
<keyword evidence="7" id="KW-0131">Cell cycle</keyword>
<dbReference type="InterPro" id="IPR013221">
    <property type="entry name" value="Mur_ligase_cen"/>
</dbReference>
<evidence type="ECO:0000259" key="9">
    <source>
        <dbReference type="Pfam" id="PF02875"/>
    </source>
</evidence>
<dbReference type="GO" id="GO:0009252">
    <property type="term" value="P:peptidoglycan biosynthetic process"/>
    <property type="evidence" value="ECO:0007669"/>
    <property type="project" value="UniProtKB-UniRule"/>
</dbReference>
<feature type="domain" description="Mur ligase C-terminal" evidence="9">
    <location>
        <begin position="378"/>
        <end position="496"/>
    </location>
</feature>
<dbReference type="GO" id="GO:0005737">
    <property type="term" value="C:cytoplasm"/>
    <property type="evidence" value="ECO:0007669"/>
    <property type="project" value="UniProtKB-SubCell"/>
</dbReference>
<name>A0A0N9IAL1_9PSEU</name>
<evidence type="ECO:0000256" key="8">
    <source>
        <dbReference type="SAM" id="MobiDB-lite"/>
    </source>
</evidence>
<dbReference type="EC" id="6.3.2.9" evidence="7"/>
<gene>
    <name evidence="7" type="primary">murD</name>
    <name evidence="11" type="ORF">AOZ06_43720</name>
</gene>
<dbReference type="GO" id="GO:0008360">
    <property type="term" value="P:regulation of cell shape"/>
    <property type="evidence" value="ECO:0007669"/>
    <property type="project" value="UniProtKB-KW"/>
</dbReference>
<dbReference type="EMBL" id="CP012752">
    <property type="protein sequence ID" value="ALG15518.1"/>
    <property type="molecule type" value="Genomic_DNA"/>
</dbReference>
<keyword evidence="5 7" id="KW-0547">Nucleotide-binding</keyword>
<reference evidence="11 12" key="1">
    <citation type="submission" date="2015-07" db="EMBL/GenBank/DDBJ databases">
        <title>Genome sequencing of Kibdelosporangium phytohabitans.</title>
        <authorList>
            <person name="Qin S."/>
            <person name="Xing K."/>
        </authorList>
    </citation>
    <scope>NUCLEOTIDE SEQUENCE [LARGE SCALE GENOMIC DNA]</scope>
    <source>
        <strain evidence="11 12">KLBMP1111</strain>
    </source>
</reference>
<evidence type="ECO:0000256" key="1">
    <source>
        <dbReference type="ARBA" id="ARBA00004496"/>
    </source>
</evidence>
<dbReference type="GO" id="GO:0051301">
    <property type="term" value="P:cell division"/>
    <property type="evidence" value="ECO:0007669"/>
    <property type="project" value="UniProtKB-KW"/>
</dbReference>
<comment type="subcellular location">
    <subcellularLocation>
        <location evidence="1 7">Cytoplasm</location>
    </subcellularLocation>
</comment>
<feature type="region of interest" description="Disordered" evidence="8">
    <location>
        <begin position="255"/>
        <end position="303"/>
    </location>
</feature>
<dbReference type="GO" id="GO:0005524">
    <property type="term" value="F:ATP binding"/>
    <property type="evidence" value="ECO:0007669"/>
    <property type="project" value="UniProtKB-UniRule"/>
</dbReference>
<comment type="pathway">
    <text evidence="2 7">Cell wall biogenesis; peptidoglycan biosynthesis.</text>
</comment>
<protein>
    <recommendedName>
        <fullName evidence="7">UDP-N-acetylmuramoylalanine--D-glutamate ligase</fullName>
        <ecNumber evidence="7">6.3.2.9</ecNumber>
    </recommendedName>
    <alternativeName>
        <fullName evidence="7">D-glutamic acid-adding enzyme</fullName>
    </alternativeName>
    <alternativeName>
        <fullName evidence="7">UDP-N-acetylmuramoyl-L-alanyl-D-glutamate synthetase</fullName>
    </alternativeName>
</protein>
<evidence type="ECO:0000313" key="12">
    <source>
        <dbReference type="Proteomes" id="UP000063699"/>
    </source>
</evidence>
<organism evidence="11 12">
    <name type="scientific">Kibdelosporangium phytohabitans</name>
    <dbReference type="NCBI Taxonomy" id="860235"/>
    <lineage>
        <taxon>Bacteria</taxon>
        <taxon>Bacillati</taxon>
        <taxon>Actinomycetota</taxon>
        <taxon>Actinomycetes</taxon>
        <taxon>Pseudonocardiales</taxon>
        <taxon>Pseudonocardiaceae</taxon>
        <taxon>Kibdelosporangium</taxon>
    </lineage>
</organism>
<evidence type="ECO:0000256" key="4">
    <source>
        <dbReference type="ARBA" id="ARBA00022598"/>
    </source>
</evidence>
<dbReference type="STRING" id="860235.AOZ06_43720"/>
<evidence type="ECO:0000256" key="6">
    <source>
        <dbReference type="ARBA" id="ARBA00022840"/>
    </source>
</evidence>
<evidence type="ECO:0000259" key="10">
    <source>
        <dbReference type="Pfam" id="PF08245"/>
    </source>
</evidence>
<dbReference type="AlphaFoldDB" id="A0A0N9IAL1"/>
<dbReference type="Gene3D" id="3.40.50.720">
    <property type="entry name" value="NAD(P)-binding Rossmann-like Domain"/>
    <property type="match status" value="1"/>
</dbReference>
<dbReference type="InterPro" id="IPR036565">
    <property type="entry name" value="Mur-like_cat_sf"/>
</dbReference>
<feature type="binding site" evidence="7">
    <location>
        <begin position="101"/>
        <end position="107"/>
    </location>
    <ligand>
        <name>ATP</name>
        <dbReference type="ChEBI" id="CHEBI:30616"/>
    </ligand>
</feature>
<dbReference type="InterPro" id="IPR004101">
    <property type="entry name" value="Mur_ligase_C"/>
</dbReference>
<dbReference type="Gene3D" id="3.90.190.20">
    <property type="entry name" value="Mur ligase, C-terminal domain"/>
    <property type="match status" value="1"/>
</dbReference>
<evidence type="ECO:0000256" key="5">
    <source>
        <dbReference type="ARBA" id="ARBA00022741"/>
    </source>
</evidence>
<keyword evidence="7" id="KW-0132">Cell division</keyword>
<keyword evidence="12" id="KW-1185">Reference proteome</keyword>
<keyword evidence="7" id="KW-0133">Cell shape</keyword>
<proteinExistence type="inferred from homology"/>
<keyword evidence="4 7" id="KW-0436">Ligase</keyword>
<dbReference type="HAMAP" id="MF_00639">
    <property type="entry name" value="MurD"/>
    <property type="match status" value="1"/>
</dbReference>
<keyword evidence="7" id="KW-0961">Cell wall biogenesis/degradation</keyword>
<sequence length="525" mass="55156">MRGRRVLVAGAGVTGRSTVAALRELGAHVTITDGRPEALAEFGELARPGLSDDTDLVVTSPGWKPTSPLLVDAAARGIEVIGEVELAWRMTADQAWLAVTGTDGKTTTVGMLESILLAAGAKAIACGNVGLPVVDAVRAGYEVLAVELSSYQLHWQQSLAVDAAVVLNLAEDHLEWHGTIEEYATAKAKVYRDAKTRIFNADDEWSTRLSGGGTGFTVHEPGGDNRYGVHDGWLVELPSHSTAEHSAAVVRGQHTAPDPNAAAIPGQQTAAETPRNHPEETLKSPQNPPEQPPPDPGGVPAPVYRVEGAEQDHEDGLGTTEGAVDNSALIRLCPVDEVRPSGMHNVSNALAAAALARAYGVSPEAVRQGLRNYQPQPHRVQLVGEVDGVRFVNDSKATNTHAAHGSLTAYEHIVWIAGGLLHGADVDDLVASVSGRLRGVVLLGADQDVFAQAVRRHAPEVPVMRLGSGDDDPMTAAVRAARDLARPGDVVLLAPAAKSHDMFASYVHRGEAFAAAVTKAVQASA</sequence>
<comment type="function">
    <text evidence="7">Cell wall formation. Catalyzes the addition of glutamate to the nucleotide precursor UDP-N-acetylmuramoyl-L-alanine (UMA).</text>
</comment>
<evidence type="ECO:0000313" key="11">
    <source>
        <dbReference type="EMBL" id="ALG15518.1"/>
    </source>
</evidence>
<keyword evidence="3 7" id="KW-0963">Cytoplasm</keyword>
<dbReference type="GO" id="GO:0071555">
    <property type="term" value="P:cell wall organization"/>
    <property type="evidence" value="ECO:0007669"/>
    <property type="project" value="UniProtKB-KW"/>
</dbReference>
<dbReference type="KEGG" id="kphy:AOZ06_43720"/>
<dbReference type="SUPFAM" id="SSF53244">
    <property type="entry name" value="MurD-like peptide ligases, peptide-binding domain"/>
    <property type="match status" value="1"/>
</dbReference>
<dbReference type="Proteomes" id="UP000063699">
    <property type="component" value="Chromosome"/>
</dbReference>
<dbReference type="InterPro" id="IPR036615">
    <property type="entry name" value="Mur_ligase_C_dom_sf"/>
</dbReference>
<dbReference type="SUPFAM" id="SSF53623">
    <property type="entry name" value="MurD-like peptide ligases, catalytic domain"/>
    <property type="match status" value="2"/>
</dbReference>
<dbReference type="UniPathway" id="UPA00219"/>
<dbReference type="SUPFAM" id="SSF51984">
    <property type="entry name" value="MurCD N-terminal domain"/>
    <property type="match status" value="1"/>
</dbReference>
<dbReference type="PANTHER" id="PTHR43692:SF1">
    <property type="entry name" value="UDP-N-ACETYLMURAMOYLALANINE--D-GLUTAMATE LIGASE"/>
    <property type="match status" value="1"/>
</dbReference>
<comment type="similarity">
    <text evidence="7">Belongs to the MurCDEF family.</text>
</comment>
<dbReference type="PANTHER" id="PTHR43692">
    <property type="entry name" value="UDP-N-ACETYLMURAMOYLALANINE--D-GLUTAMATE LIGASE"/>
    <property type="match status" value="1"/>
</dbReference>
<dbReference type="GO" id="GO:0008764">
    <property type="term" value="F:UDP-N-acetylmuramoylalanine-D-glutamate ligase activity"/>
    <property type="evidence" value="ECO:0007669"/>
    <property type="project" value="UniProtKB-UniRule"/>
</dbReference>
<dbReference type="Pfam" id="PF02875">
    <property type="entry name" value="Mur_ligase_C"/>
    <property type="match status" value="1"/>
</dbReference>